<keyword evidence="8" id="KW-0756">Sterol biosynthesis</keyword>
<evidence type="ECO:0000256" key="2">
    <source>
        <dbReference type="ARBA" id="ARBA00005377"/>
    </source>
</evidence>
<dbReference type="OrthoDB" id="6485510at2759"/>
<sequence>MPRPDGYLPYFLIYTSLSAYLHSLFCYLGSHSAALRHFSGPQRPPPTQLLAHVYAVKNIYTASIRAYAAWDITNQAVYDLAILSYVGVLWLFASELLLYRTVRWREAGFPFLNAGVGLIWMVVMRGWYLGG</sequence>
<comment type="similarity">
    <text evidence="2">Belongs to the ERG28 family.</text>
</comment>
<evidence type="ECO:0000313" key="15">
    <source>
        <dbReference type="Proteomes" id="UP000800094"/>
    </source>
</evidence>
<keyword evidence="12" id="KW-0753">Steroid metabolism</keyword>
<proteinExistence type="inferred from homology"/>
<dbReference type="PANTHER" id="PTHR15451:SF19">
    <property type="entry name" value="ERGOSTEROL BIOSYNTHETIC PROTEIN 28 HOMOLOG"/>
    <property type="match status" value="1"/>
</dbReference>
<dbReference type="GeneID" id="54579255"/>
<keyword evidence="10 13" id="KW-0472">Membrane</keyword>
<evidence type="ECO:0000256" key="11">
    <source>
        <dbReference type="ARBA" id="ARBA00023166"/>
    </source>
</evidence>
<evidence type="ECO:0000256" key="4">
    <source>
        <dbReference type="ARBA" id="ARBA00022692"/>
    </source>
</evidence>
<keyword evidence="6" id="KW-0752">Steroid biosynthesis</keyword>
<evidence type="ECO:0000256" key="10">
    <source>
        <dbReference type="ARBA" id="ARBA00023136"/>
    </source>
</evidence>
<dbReference type="RefSeq" id="XP_033682236.1">
    <property type="nucleotide sequence ID" value="XM_033825925.1"/>
</dbReference>
<keyword evidence="5" id="KW-0256">Endoplasmic reticulum</keyword>
<dbReference type="PANTHER" id="PTHR15451">
    <property type="entry name" value="ERGOSTEROL BIOSYNTHETIC PROTEIN 28-RELATED"/>
    <property type="match status" value="1"/>
</dbReference>
<evidence type="ECO:0000256" key="7">
    <source>
        <dbReference type="ARBA" id="ARBA00022989"/>
    </source>
</evidence>
<dbReference type="AlphaFoldDB" id="A0A6A6IBD8"/>
<organism evidence="14 15">
    <name type="scientific">Trematosphaeria pertusa</name>
    <dbReference type="NCBI Taxonomy" id="390896"/>
    <lineage>
        <taxon>Eukaryota</taxon>
        <taxon>Fungi</taxon>
        <taxon>Dikarya</taxon>
        <taxon>Ascomycota</taxon>
        <taxon>Pezizomycotina</taxon>
        <taxon>Dothideomycetes</taxon>
        <taxon>Pleosporomycetidae</taxon>
        <taxon>Pleosporales</taxon>
        <taxon>Massarineae</taxon>
        <taxon>Trematosphaeriaceae</taxon>
        <taxon>Trematosphaeria</taxon>
    </lineage>
</organism>
<keyword evidence="11" id="KW-1207">Sterol metabolism</keyword>
<name>A0A6A6IBD8_9PLEO</name>
<dbReference type="GO" id="GO:0016126">
    <property type="term" value="P:sterol biosynthetic process"/>
    <property type="evidence" value="ECO:0007669"/>
    <property type="project" value="UniProtKB-KW"/>
</dbReference>
<keyword evidence="4 13" id="KW-0812">Transmembrane</keyword>
<feature type="transmembrane region" description="Helical" evidence="13">
    <location>
        <begin position="76"/>
        <end position="99"/>
    </location>
</feature>
<accession>A0A6A6IBD8</accession>
<protein>
    <submittedName>
        <fullName evidence="14">Ergosterol biosynthesis protein-like protein Erg28</fullName>
    </submittedName>
</protein>
<dbReference type="Pfam" id="PF03694">
    <property type="entry name" value="Erg28"/>
    <property type="match status" value="1"/>
</dbReference>
<dbReference type="EMBL" id="ML987197">
    <property type="protein sequence ID" value="KAF2247232.1"/>
    <property type="molecule type" value="Genomic_DNA"/>
</dbReference>
<evidence type="ECO:0000256" key="13">
    <source>
        <dbReference type="SAM" id="Phobius"/>
    </source>
</evidence>
<feature type="transmembrane region" description="Helical" evidence="13">
    <location>
        <begin position="111"/>
        <end position="128"/>
    </location>
</feature>
<evidence type="ECO:0000256" key="5">
    <source>
        <dbReference type="ARBA" id="ARBA00022824"/>
    </source>
</evidence>
<feature type="transmembrane region" description="Helical" evidence="13">
    <location>
        <begin position="6"/>
        <end position="28"/>
    </location>
</feature>
<evidence type="ECO:0000256" key="9">
    <source>
        <dbReference type="ARBA" id="ARBA00023098"/>
    </source>
</evidence>
<keyword evidence="3" id="KW-0444">Lipid biosynthesis</keyword>
<dbReference type="Proteomes" id="UP000800094">
    <property type="component" value="Unassembled WGS sequence"/>
</dbReference>
<evidence type="ECO:0000256" key="1">
    <source>
        <dbReference type="ARBA" id="ARBA00004477"/>
    </source>
</evidence>
<keyword evidence="7 13" id="KW-1133">Transmembrane helix</keyword>
<dbReference type="GO" id="GO:0005789">
    <property type="term" value="C:endoplasmic reticulum membrane"/>
    <property type="evidence" value="ECO:0007669"/>
    <property type="project" value="UniProtKB-SubCell"/>
</dbReference>
<gene>
    <name evidence="14" type="ORF">BU26DRAFT_486747</name>
</gene>
<evidence type="ECO:0000256" key="3">
    <source>
        <dbReference type="ARBA" id="ARBA00022516"/>
    </source>
</evidence>
<evidence type="ECO:0000313" key="14">
    <source>
        <dbReference type="EMBL" id="KAF2247232.1"/>
    </source>
</evidence>
<dbReference type="GO" id="GO:0030674">
    <property type="term" value="F:protein-macromolecule adaptor activity"/>
    <property type="evidence" value="ECO:0007669"/>
    <property type="project" value="TreeGrafter"/>
</dbReference>
<keyword evidence="9" id="KW-0443">Lipid metabolism</keyword>
<keyword evidence="15" id="KW-1185">Reference proteome</keyword>
<comment type="subcellular location">
    <subcellularLocation>
        <location evidence="1">Endoplasmic reticulum membrane</location>
        <topology evidence="1">Multi-pass membrane protein</topology>
    </subcellularLocation>
</comment>
<dbReference type="InterPro" id="IPR005352">
    <property type="entry name" value="Erg28"/>
</dbReference>
<evidence type="ECO:0000256" key="6">
    <source>
        <dbReference type="ARBA" id="ARBA00022955"/>
    </source>
</evidence>
<reference evidence="14" key="1">
    <citation type="journal article" date="2020" name="Stud. Mycol.">
        <title>101 Dothideomycetes genomes: a test case for predicting lifestyles and emergence of pathogens.</title>
        <authorList>
            <person name="Haridas S."/>
            <person name="Albert R."/>
            <person name="Binder M."/>
            <person name="Bloem J."/>
            <person name="Labutti K."/>
            <person name="Salamov A."/>
            <person name="Andreopoulos B."/>
            <person name="Baker S."/>
            <person name="Barry K."/>
            <person name="Bills G."/>
            <person name="Bluhm B."/>
            <person name="Cannon C."/>
            <person name="Castanera R."/>
            <person name="Culley D."/>
            <person name="Daum C."/>
            <person name="Ezra D."/>
            <person name="Gonzalez J."/>
            <person name="Henrissat B."/>
            <person name="Kuo A."/>
            <person name="Liang C."/>
            <person name="Lipzen A."/>
            <person name="Lutzoni F."/>
            <person name="Magnuson J."/>
            <person name="Mondo S."/>
            <person name="Nolan M."/>
            <person name="Ohm R."/>
            <person name="Pangilinan J."/>
            <person name="Park H.-J."/>
            <person name="Ramirez L."/>
            <person name="Alfaro M."/>
            <person name="Sun H."/>
            <person name="Tritt A."/>
            <person name="Yoshinaga Y."/>
            <person name="Zwiers L.-H."/>
            <person name="Turgeon B."/>
            <person name="Goodwin S."/>
            <person name="Spatafora J."/>
            <person name="Crous P."/>
            <person name="Grigoriev I."/>
        </authorList>
    </citation>
    <scope>NUCLEOTIDE SEQUENCE</scope>
    <source>
        <strain evidence="14">CBS 122368</strain>
    </source>
</reference>
<evidence type="ECO:0000256" key="12">
    <source>
        <dbReference type="ARBA" id="ARBA00023221"/>
    </source>
</evidence>
<evidence type="ECO:0000256" key="8">
    <source>
        <dbReference type="ARBA" id="ARBA00023011"/>
    </source>
</evidence>